<feature type="transmembrane region" description="Helical" evidence="1">
    <location>
        <begin position="213"/>
        <end position="234"/>
    </location>
</feature>
<dbReference type="PANTHER" id="PTHR30199">
    <property type="entry name" value="MFS FAMILY TRANSPORTER, PREDICTED SUBSTRATE BENZOATE"/>
    <property type="match status" value="1"/>
</dbReference>
<dbReference type="RefSeq" id="WP_093392302.1">
    <property type="nucleotide sequence ID" value="NZ_LT629736.1"/>
</dbReference>
<dbReference type="OrthoDB" id="9792424at2"/>
<keyword evidence="1" id="KW-0812">Transmembrane</keyword>
<feature type="transmembrane region" description="Helical" evidence="1">
    <location>
        <begin position="79"/>
        <end position="97"/>
    </location>
</feature>
<keyword evidence="1" id="KW-0472">Membrane</keyword>
<dbReference type="EMBL" id="LT629736">
    <property type="protein sequence ID" value="SDS26699.1"/>
    <property type="molecule type" value="Genomic_DNA"/>
</dbReference>
<dbReference type="GO" id="GO:0005886">
    <property type="term" value="C:plasma membrane"/>
    <property type="evidence" value="ECO:0007669"/>
    <property type="project" value="TreeGrafter"/>
</dbReference>
<dbReference type="NCBIfam" id="TIGR00843">
    <property type="entry name" value="benE"/>
    <property type="match status" value="1"/>
</dbReference>
<dbReference type="Pfam" id="PF03594">
    <property type="entry name" value="BenE"/>
    <property type="match status" value="1"/>
</dbReference>
<organism evidence="2 3">
    <name type="scientific">Halopseudomonas xinjiangensis</name>
    <dbReference type="NCBI Taxonomy" id="487184"/>
    <lineage>
        <taxon>Bacteria</taxon>
        <taxon>Pseudomonadati</taxon>
        <taxon>Pseudomonadota</taxon>
        <taxon>Gammaproteobacteria</taxon>
        <taxon>Pseudomonadales</taxon>
        <taxon>Pseudomonadaceae</taxon>
        <taxon>Halopseudomonas</taxon>
    </lineage>
</organism>
<feature type="transmembrane region" description="Helical" evidence="1">
    <location>
        <begin position="300"/>
        <end position="321"/>
    </location>
</feature>
<feature type="transmembrane region" description="Helical" evidence="1">
    <location>
        <begin position="52"/>
        <end position="72"/>
    </location>
</feature>
<dbReference type="GO" id="GO:0042925">
    <property type="term" value="F:benzoate transmembrane transporter activity"/>
    <property type="evidence" value="ECO:0007669"/>
    <property type="project" value="InterPro"/>
</dbReference>
<evidence type="ECO:0000313" key="3">
    <source>
        <dbReference type="Proteomes" id="UP000243207"/>
    </source>
</evidence>
<feature type="transmembrane region" description="Helical" evidence="1">
    <location>
        <begin position="327"/>
        <end position="345"/>
    </location>
</feature>
<dbReference type="STRING" id="487184.SAMN05216421_1209"/>
<evidence type="ECO:0000256" key="1">
    <source>
        <dbReference type="SAM" id="Phobius"/>
    </source>
</evidence>
<accession>A0A1H1QV02</accession>
<feature type="transmembrane region" description="Helical" evidence="1">
    <location>
        <begin position="129"/>
        <end position="146"/>
    </location>
</feature>
<gene>
    <name evidence="2" type="ORF">SAMN05216421_1209</name>
</gene>
<evidence type="ECO:0000313" key="2">
    <source>
        <dbReference type="EMBL" id="SDS26699.1"/>
    </source>
</evidence>
<protein>
    <submittedName>
        <fullName evidence="2">Benzoate membrane transport protein</fullName>
    </submittedName>
</protein>
<feature type="transmembrane region" description="Helical" evidence="1">
    <location>
        <begin position="12"/>
        <end position="32"/>
    </location>
</feature>
<reference evidence="3" key="1">
    <citation type="submission" date="2016-10" db="EMBL/GenBank/DDBJ databases">
        <authorList>
            <person name="Varghese N."/>
            <person name="Submissions S."/>
        </authorList>
    </citation>
    <scope>NUCLEOTIDE SEQUENCE [LARGE SCALE GENOMIC DNA]</scope>
    <source>
        <strain evidence="3">NRRL B-51270</strain>
    </source>
</reference>
<feature type="transmembrane region" description="Helical" evidence="1">
    <location>
        <begin position="357"/>
        <end position="390"/>
    </location>
</feature>
<sequence>MSNTLPPARVRLADFSVSAFVAGLVAVMTGYTSSLALMVQAGTAAGLDEHQVGSWIWAISIAMGLCTLALTLRYRLPIVVAWSTPGAALLITALPGVPYAEAIGAFIACGLLLTLTGLSSHLAHLTRQLPSALAAALLAGILFRIASDVFTAAEQDALLVLSMLAAFFLAKRRSQTMAILAALGTGCVLVWLTDGSTMPDIDWVPTQPSWTVPAFSASAIISIGLPLYVVAMASQNLPGLAVLRADGYSVEPQPLIATTGLASMLFAALGSHGVNLAAISAALCTGPGAHPDPGRRYPAALTFGLAAIIVGCFAGPLTAAFMTLPTALVMSVAGLALLGSIGNGLTQAMADARRREAALITFMVTASGMTLWSIGSAFWGLVAGLLVLALNSRPGS</sequence>
<dbReference type="InterPro" id="IPR004711">
    <property type="entry name" value="Benzoate_Transporter"/>
</dbReference>
<proteinExistence type="predicted"/>
<keyword evidence="1" id="KW-1133">Transmembrane helix</keyword>
<feature type="transmembrane region" description="Helical" evidence="1">
    <location>
        <begin position="177"/>
        <end position="193"/>
    </location>
</feature>
<keyword evidence="3" id="KW-1185">Reference proteome</keyword>
<feature type="transmembrane region" description="Helical" evidence="1">
    <location>
        <begin position="103"/>
        <end position="122"/>
    </location>
</feature>
<dbReference type="AlphaFoldDB" id="A0A1H1QV02"/>
<dbReference type="PANTHER" id="PTHR30199:SF0">
    <property type="entry name" value="INNER MEMBRANE PROTEIN YDCO"/>
    <property type="match status" value="1"/>
</dbReference>
<dbReference type="Proteomes" id="UP000243207">
    <property type="component" value="Chromosome I"/>
</dbReference>
<name>A0A1H1QV02_9GAMM</name>